<dbReference type="Gene3D" id="3.40.1260.10">
    <property type="entry name" value="DsrEFH-like"/>
    <property type="match status" value="1"/>
</dbReference>
<evidence type="ECO:0000313" key="1">
    <source>
        <dbReference type="EMBL" id="WOC32995.1"/>
    </source>
</evidence>
<sequence length="113" mass="12401">MHLQVVFHVDEPEKWGLLLRNLQNLLRSSDAAAAAIEVVANGPAVSFYKVGRTDAAEHLQSLSKAGVRFCACENALRGMKISPTELLPFVQTVPSGVLELIWCQNHGFAYLKP</sequence>
<protein>
    <submittedName>
        <fullName evidence="1">DsrE family protein</fullName>
    </submittedName>
</protein>
<name>A0AA97DCK4_9FIRM</name>
<dbReference type="Pfam" id="PF02635">
    <property type="entry name" value="DsrE"/>
    <property type="match status" value="1"/>
</dbReference>
<proteinExistence type="predicted"/>
<dbReference type="PANTHER" id="PTHR37691">
    <property type="entry name" value="BLR3518 PROTEIN"/>
    <property type="match status" value="1"/>
</dbReference>
<gene>
    <name evidence="1" type="ORF">PXC00_03715</name>
</gene>
<dbReference type="EMBL" id="CP135996">
    <property type="protein sequence ID" value="WOC32995.1"/>
    <property type="molecule type" value="Genomic_DNA"/>
</dbReference>
<reference evidence="2" key="2">
    <citation type="submission" date="2024-06" db="EMBL/GenBank/DDBJ databases">
        <title>Caproicibacterium argilliputei sp. nov, a novel caproic acid producing anaerobic bacterium isolated from pit mud.</title>
        <authorList>
            <person name="Zeng C."/>
        </authorList>
    </citation>
    <scope>NUCLEOTIDE SEQUENCE [LARGE SCALE GENOMIC DNA]</scope>
    <source>
        <strain evidence="2">ZCY20-5</strain>
    </source>
</reference>
<reference evidence="2" key="3">
    <citation type="submission" date="2024-06" db="EMBL/GenBank/DDBJ databases">
        <authorList>
            <person name="Zeng C."/>
        </authorList>
    </citation>
    <scope>NUCLEOTIDE SEQUENCE [LARGE SCALE GENOMIC DNA]</scope>
    <source>
        <strain evidence="2">ZCY20-5</strain>
    </source>
</reference>
<dbReference type="PANTHER" id="PTHR37691:SF1">
    <property type="entry name" value="BLR3518 PROTEIN"/>
    <property type="match status" value="1"/>
</dbReference>
<reference evidence="1 2" key="1">
    <citation type="submission" date="2024-06" db="EMBL/GenBank/DDBJ databases">
        <title>Caproicibacterium argilliputei sp. nov, a novel caproic acid producing anaerobic bacterium isolated from pit mud.</title>
        <authorList>
            <person name="Xia S."/>
        </authorList>
    </citation>
    <scope>NUCLEOTIDE SEQUENCE [LARGE SCALE GENOMIC DNA]</scope>
    <source>
        <strain evidence="1 2">ZCY20-5</strain>
    </source>
</reference>
<dbReference type="InterPro" id="IPR003787">
    <property type="entry name" value="Sulphur_relay_DsrE/F-like"/>
</dbReference>
<dbReference type="SUPFAM" id="SSF75169">
    <property type="entry name" value="DsrEFH-like"/>
    <property type="match status" value="1"/>
</dbReference>
<dbReference type="KEGG" id="carl:PXC00_03715"/>
<dbReference type="InterPro" id="IPR027396">
    <property type="entry name" value="DsrEFH-like"/>
</dbReference>
<evidence type="ECO:0000313" key="2">
    <source>
        <dbReference type="Proteomes" id="UP001300604"/>
    </source>
</evidence>
<dbReference type="RefSeq" id="WP_275845955.1">
    <property type="nucleotide sequence ID" value="NZ_CP135996.1"/>
</dbReference>
<organism evidence="1 2">
    <name type="scientific">Caproicibacterium argilliputei</name>
    <dbReference type="NCBI Taxonomy" id="3030016"/>
    <lineage>
        <taxon>Bacteria</taxon>
        <taxon>Bacillati</taxon>
        <taxon>Bacillota</taxon>
        <taxon>Clostridia</taxon>
        <taxon>Eubacteriales</taxon>
        <taxon>Oscillospiraceae</taxon>
        <taxon>Caproicibacterium</taxon>
    </lineage>
</organism>
<keyword evidence="2" id="KW-1185">Reference proteome</keyword>
<dbReference type="AlphaFoldDB" id="A0AA97DCK4"/>
<accession>A0AA97DCK4</accession>
<dbReference type="Proteomes" id="UP001300604">
    <property type="component" value="Chromosome"/>
</dbReference>